<proteinExistence type="predicted"/>
<organism evidence="3 4">
    <name type="scientific">Sphaerisporangium flaviroseum</name>
    <dbReference type="NCBI Taxonomy" id="509199"/>
    <lineage>
        <taxon>Bacteria</taxon>
        <taxon>Bacillati</taxon>
        <taxon>Actinomycetota</taxon>
        <taxon>Actinomycetes</taxon>
        <taxon>Streptosporangiales</taxon>
        <taxon>Streptosporangiaceae</taxon>
        <taxon>Sphaerisporangium</taxon>
    </lineage>
</organism>
<keyword evidence="3" id="KW-0378">Hydrolase</keyword>
<keyword evidence="4" id="KW-1185">Reference proteome</keyword>
<evidence type="ECO:0000256" key="1">
    <source>
        <dbReference type="SAM" id="MobiDB-lite"/>
    </source>
</evidence>
<dbReference type="EMBL" id="BAAAZR010000007">
    <property type="protein sequence ID" value="GAA3809441.1"/>
    <property type="molecule type" value="Genomic_DNA"/>
</dbReference>
<dbReference type="PANTHER" id="PTHR48098">
    <property type="entry name" value="ENTEROCHELIN ESTERASE-RELATED"/>
    <property type="match status" value="1"/>
</dbReference>
<feature type="chain" id="PRO_5045714054" evidence="2">
    <location>
        <begin position="33"/>
        <end position="396"/>
    </location>
</feature>
<feature type="compositionally biased region" description="Polar residues" evidence="1">
    <location>
        <begin position="37"/>
        <end position="53"/>
    </location>
</feature>
<evidence type="ECO:0000313" key="3">
    <source>
        <dbReference type="EMBL" id="GAA3809441.1"/>
    </source>
</evidence>
<feature type="region of interest" description="Disordered" evidence="1">
    <location>
        <begin position="27"/>
        <end position="100"/>
    </location>
</feature>
<dbReference type="Pfam" id="PF00756">
    <property type="entry name" value="Esterase"/>
    <property type="match status" value="1"/>
</dbReference>
<dbReference type="InterPro" id="IPR000801">
    <property type="entry name" value="Esterase-like"/>
</dbReference>
<reference evidence="4" key="1">
    <citation type="journal article" date="2019" name="Int. J. Syst. Evol. Microbiol.">
        <title>The Global Catalogue of Microorganisms (GCM) 10K type strain sequencing project: providing services to taxonomists for standard genome sequencing and annotation.</title>
        <authorList>
            <consortium name="The Broad Institute Genomics Platform"/>
            <consortium name="The Broad Institute Genome Sequencing Center for Infectious Disease"/>
            <person name="Wu L."/>
            <person name="Ma J."/>
        </authorList>
    </citation>
    <scope>NUCLEOTIDE SEQUENCE [LARGE SCALE GENOMIC DNA]</scope>
    <source>
        <strain evidence="4">JCM 16908</strain>
    </source>
</reference>
<protein>
    <submittedName>
        <fullName evidence="3">Alpha/beta hydrolase family protein</fullName>
    </submittedName>
</protein>
<dbReference type="RefSeq" id="WP_344939734.1">
    <property type="nucleotide sequence ID" value="NZ_BAAAZR010000007.1"/>
</dbReference>
<dbReference type="InterPro" id="IPR050583">
    <property type="entry name" value="Mycobacterial_A85_antigen"/>
</dbReference>
<dbReference type="Gene3D" id="3.40.50.1820">
    <property type="entry name" value="alpha/beta hydrolase"/>
    <property type="match status" value="1"/>
</dbReference>
<keyword evidence="2" id="KW-0732">Signal</keyword>
<feature type="compositionally biased region" description="Low complexity" evidence="1">
    <location>
        <begin position="27"/>
        <end position="36"/>
    </location>
</feature>
<accession>A0ABP7I278</accession>
<gene>
    <name evidence="3" type="ORF">GCM10022226_32210</name>
</gene>
<evidence type="ECO:0000313" key="4">
    <source>
        <dbReference type="Proteomes" id="UP001500888"/>
    </source>
</evidence>
<comment type="caution">
    <text evidence="3">The sequence shown here is derived from an EMBL/GenBank/DDBJ whole genome shotgun (WGS) entry which is preliminary data.</text>
</comment>
<feature type="signal peptide" evidence="2">
    <location>
        <begin position="1"/>
        <end position="32"/>
    </location>
</feature>
<sequence length="396" mass="42609">MRSAPRPPRRAAGGLLALAMLTATGLTPPAAANAGTRTTSGTLTMSATESATVNRDPRWRLLDGDENPPAPAPSAVPTPPAGPAKNLRQSPSGPWSAALPGPARVVAERRLGPRTLDILISSPAVDALLPVRLLVPKGWSKTARRTWPVLYLLHGGADNYTSWTRMTDVADFTAGMDAIVVMPEAGRAGNYSDWYNKGRGGPPAWETFHLSEVRQLLEIGYRAGTRRAVAGLSMGAYGAMKYAARHPGMFEFAGAYSGVMATRIPGMPAFIMNAQASEHWDPLRMWGDPLRNRDVWAANDPNFLAGNLRGTALYISSGTNSFSGPLDPPGAPWNPAYLGEPVSAYTARALAASLRRYGIPFTLNLYGNGTHTWPYWRREFKASFPMILNSLGLVSR</sequence>
<dbReference type="InterPro" id="IPR029058">
    <property type="entry name" value="AB_hydrolase_fold"/>
</dbReference>
<dbReference type="GO" id="GO:0016787">
    <property type="term" value="F:hydrolase activity"/>
    <property type="evidence" value="ECO:0007669"/>
    <property type="project" value="UniProtKB-KW"/>
</dbReference>
<name>A0ABP7I278_9ACTN</name>
<dbReference type="Proteomes" id="UP001500888">
    <property type="component" value="Unassembled WGS sequence"/>
</dbReference>
<feature type="compositionally biased region" description="Pro residues" evidence="1">
    <location>
        <begin position="68"/>
        <end position="82"/>
    </location>
</feature>
<evidence type="ECO:0000256" key="2">
    <source>
        <dbReference type="SAM" id="SignalP"/>
    </source>
</evidence>
<dbReference type="PANTHER" id="PTHR48098:SF1">
    <property type="entry name" value="DIACYLGLYCEROL ACYLTRANSFERASE_MYCOLYLTRANSFERASE AG85A"/>
    <property type="match status" value="1"/>
</dbReference>
<dbReference type="SUPFAM" id="SSF53474">
    <property type="entry name" value="alpha/beta-Hydrolases"/>
    <property type="match status" value="1"/>
</dbReference>